<dbReference type="InterPro" id="IPR001478">
    <property type="entry name" value="PDZ"/>
</dbReference>
<gene>
    <name evidence="3" type="ORF">CINCED_3A023106</name>
</gene>
<feature type="region of interest" description="Disordered" evidence="1">
    <location>
        <begin position="379"/>
        <end position="403"/>
    </location>
</feature>
<dbReference type="Proteomes" id="UP000325440">
    <property type="component" value="Unassembled WGS sequence"/>
</dbReference>
<sequence>MRMFEQQQTNVEKKTGKPLVTPDMDGRYYQTVTAVPAIVLEESPKSAEVKRKLITWGRKMGKRLEVFRRSESRDSLDSLSSRDSVTCKQPVWPLGQPSSCNENKSSTLKGFFTRIGSTGMLSYSRLYSNSFREKLQQSSRMQNGDCQLYRSVSTSHLATSYMKGDDPADCLDPGGEPRVLMHCDTEDCADAKSPTEPGYVPLKTRSCDNISKLGTSKKPNFPYAFLRSRLSVLPEENGGGGAISHHHLHQARASVKQNRNSIGGTAHHEIVVTEELFKEMDNDDREYRRVFSNLSSSNESGYDSDGPRTMDTYHHHHHHRKACTDEDSGFGDTKSLATDSLNEFEQEQPEPASPRRHSDKDYNVPSMCLFYKKNREINDRIRSDRQQSKQETPNFHRRMFVKNRSPPPCADLSSLPADLNDLRCRMQIVRLLKAQYEDDIGIYLKMAVKHVADYNETRFVVMKLEPGKIAYRDGRIKINDEIINVNGKLLRGITDMYEVEKILKHSFSIATKYYVDIVLSRSEQTDPVAAAAATVTAAAAGTPDRSYCDAEAKQNAISVINRVLANKMNNGRSSKSPTPTMSTVYMAVTFYKGAGHKSLGFSIVGGSDSPKGEMGIFVKTVFTSGQAAENGTLLEGDEILCVNDESVSGMTHAQAINCFKKVRQGPLGMKICRRKIMSDAAGRNNK</sequence>
<dbReference type="PANTHER" id="PTHR11324">
    <property type="entry name" value="IL16-RELATED"/>
    <property type="match status" value="1"/>
</dbReference>
<keyword evidence="4" id="KW-1185">Reference proteome</keyword>
<organism evidence="3 4">
    <name type="scientific">Cinara cedri</name>
    <dbReference type="NCBI Taxonomy" id="506608"/>
    <lineage>
        <taxon>Eukaryota</taxon>
        <taxon>Metazoa</taxon>
        <taxon>Ecdysozoa</taxon>
        <taxon>Arthropoda</taxon>
        <taxon>Hexapoda</taxon>
        <taxon>Insecta</taxon>
        <taxon>Pterygota</taxon>
        <taxon>Neoptera</taxon>
        <taxon>Paraneoptera</taxon>
        <taxon>Hemiptera</taxon>
        <taxon>Sternorrhyncha</taxon>
        <taxon>Aphidomorpha</taxon>
        <taxon>Aphidoidea</taxon>
        <taxon>Aphididae</taxon>
        <taxon>Lachninae</taxon>
        <taxon>Cinara</taxon>
    </lineage>
</organism>
<dbReference type="SMART" id="SM00228">
    <property type="entry name" value="PDZ"/>
    <property type="match status" value="2"/>
</dbReference>
<evidence type="ECO:0000256" key="1">
    <source>
        <dbReference type="SAM" id="MobiDB-lite"/>
    </source>
</evidence>
<reference evidence="3 4" key="1">
    <citation type="submission" date="2019-08" db="EMBL/GenBank/DDBJ databases">
        <authorList>
            <person name="Alioto T."/>
            <person name="Alioto T."/>
            <person name="Gomez Garrido J."/>
        </authorList>
    </citation>
    <scope>NUCLEOTIDE SEQUENCE [LARGE SCALE GENOMIC DNA]</scope>
</reference>
<dbReference type="Gene3D" id="2.30.42.10">
    <property type="match status" value="2"/>
</dbReference>
<feature type="domain" description="PDZ" evidence="2">
    <location>
        <begin position="428"/>
        <end position="494"/>
    </location>
</feature>
<dbReference type="AlphaFoldDB" id="A0A5E4NIE9"/>
<feature type="region of interest" description="Disordered" evidence="1">
    <location>
        <begin position="295"/>
        <end position="314"/>
    </location>
</feature>
<protein>
    <submittedName>
        <fullName evidence="3">PDZ domain</fullName>
    </submittedName>
</protein>
<evidence type="ECO:0000313" key="3">
    <source>
        <dbReference type="EMBL" id="VVC43501.1"/>
    </source>
</evidence>
<dbReference type="SUPFAM" id="SSF50156">
    <property type="entry name" value="PDZ domain-like"/>
    <property type="match status" value="2"/>
</dbReference>
<feature type="domain" description="PDZ" evidence="2">
    <location>
        <begin position="587"/>
        <end position="661"/>
    </location>
</feature>
<name>A0A5E4NIE9_9HEMI</name>
<feature type="compositionally biased region" description="Basic and acidic residues" evidence="1">
    <location>
        <begin position="379"/>
        <end position="388"/>
    </location>
</feature>
<evidence type="ECO:0000259" key="2">
    <source>
        <dbReference type="PROSITE" id="PS50106"/>
    </source>
</evidence>
<accession>A0A5E4NIE9</accession>
<dbReference type="PROSITE" id="PS50106">
    <property type="entry name" value="PDZ"/>
    <property type="match status" value="2"/>
</dbReference>
<feature type="region of interest" description="Disordered" evidence="1">
    <location>
        <begin position="341"/>
        <end position="362"/>
    </location>
</feature>
<dbReference type="CDD" id="cd06759">
    <property type="entry name" value="PDZ3_PDZD2-PDZ1_hPro-IL-16-like"/>
    <property type="match status" value="1"/>
</dbReference>
<dbReference type="PANTHER" id="PTHR11324:SF16">
    <property type="entry name" value="PDZ DOMAIN-CONTAINING PROTEIN 2"/>
    <property type="match status" value="1"/>
</dbReference>
<dbReference type="EMBL" id="CABPRJ010002370">
    <property type="protein sequence ID" value="VVC43501.1"/>
    <property type="molecule type" value="Genomic_DNA"/>
</dbReference>
<dbReference type="OrthoDB" id="6022711at2759"/>
<dbReference type="CDD" id="cd00136">
    <property type="entry name" value="PDZ_canonical"/>
    <property type="match status" value="1"/>
</dbReference>
<evidence type="ECO:0000313" key="4">
    <source>
        <dbReference type="Proteomes" id="UP000325440"/>
    </source>
</evidence>
<dbReference type="Pfam" id="PF00595">
    <property type="entry name" value="PDZ"/>
    <property type="match status" value="2"/>
</dbReference>
<dbReference type="InterPro" id="IPR036034">
    <property type="entry name" value="PDZ_sf"/>
</dbReference>
<proteinExistence type="predicted"/>